<reference evidence="6" key="1">
    <citation type="journal article" date="2020" name="Nat. Commun.">
        <title>Genome sequence of the cluster root forming white lupin.</title>
        <authorList>
            <person name="Hufnagel B."/>
            <person name="Marques A."/>
            <person name="Soriano A."/>
            <person name="Marques L."/>
            <person name="Divol F."/>
            <person name="Doumas P."/>
            <person name="Sallet E."/>
            <person name="Mancinotti D."/>
            <person name="Carrere S."/>
            <person name="Marande W."/>
            <person name="Arribat S."/>
            <person name="Keller J."/>
            <person name="Huneau C."/>
            <person name="Blein T."/>
            <person name="Aime D."/>
            <person name="Laguerre M."/>
            <person name="Taylor J."/>
            <person name="Schubert V."/>
            <person name="Nelson M."/>
            <person name="Geu-Flores F."/>
            <person name="Crespi M."/>
            <person name="Gallardo-Guerrero K."/>
            <person name="Delaux P.-M."/>
            <person name="Salse J."/>
            <person name="Berges H."/>
            <person name="Guyot R."/>
            <person name="Gouzy J."/>
            <person name="Peret B."/>
        </authorList>
    </citation>
    <scope>NUCLEOTIDE SEQUENCE [LARGE SCALE GENOMIC DNA]</scope>
    <source>
        <strain evidence="6">cv. Amiga</strain>
    </source>
</reference>
<dbReference type="EMBL" id="WOCE01000017">
    <property type="protein sequence ID" value="KAE9595521.1"/>
    <property type="molecule type" value="Genomic_DNA"/>
</dbReference>
<dbReference type="OrthoDB" id="690068at2759"/>
<evidence type="ECO:0000313" key="5">
    <source>
        <dbReference type="EMBL" id="KAE9595521.1"/>
    </source>
</evidence>
<accession>A0A6A4P274</accession>
<protein>
    <submittedName>
        <fullName evidence="5">Putative transcription factor MYC/MYB</fullName>
    </submittedName>
</protein>
<evidence type="ECO:0000256" key="3">
    <source>
        <dbReference type="ARBA" id="ARBA00023163"/>
    </source>
</evidence>
<evidence type="ECO:0000313" key="6">
    <source>
        <dbReference type="Proteomes" id="UP000447434"/>
    </source>
</evidence>
<keyword evidence="6" id="KW-1185">Reference proteome</keyword>
<dbReference type="InterPro" id="IPR025610">
    <property type="entry name" value="MYC/MYB_N"/>
</dbReference>
<proteinExistence type="predicted"/>
<evidence type="ECO:0000256" key="2">
    <source>
        <dbReference type="ARBA" id="ARBA00023159"/>
    </source>
</evidence>
<dbReference type="Proteomes" id="UP000447434">
    <property type="component" value="Chromosome 17"/>
</dbReference>
<organism evidence="5 6">
    <name type="scientific">Lupinus albus</name>
    <name type="common">White lupine</name>
    <name type="synonym">Lupinus termis</name>
    <dbReference type="NCBI Taxonomy" id="3870"/>
    <lineage>
        <taxon>Eukaryota</taxon>
        <taxon>Viridiplantae</taxon>
        <taxon>Streptophyta</taxon>
        <taxon>Embryophyta</taxon>
        <taxon>Tracheophyta</taxon>
        <taxon>Spermatophyta</taxon>
        <taxon>Magnoliopsida</taxon>
        <taxon>eudicotyledons</taxon>
        <taxon>Gunneridae</taxon>
        <taxon>Pentapetalae</taxon>
        <taxon>rosids</taxon>
        <taxon>fabids</taxon>
        <taxon>Fabales</taxon>
        <taxon>Fabaceae</taxon>
        <taxon>Papilionoideae</taxon>
        <taxon>50 kb inversion clade</taxon>
        <taxon>genistoids sensu lato</taxon>
        <taxon>core genistoids</taxon>
        <taxon>Genisteae</taxon>
        <taxon>Lupinus</taxon>
    </lineage>
</organism>
<dbReference type="PANTHER" id="PTHR46266:SF1">
    <property type="entry name" value="TRANSCRIPTION FACTOR MYC1"/>
    <property type="match status" value="1"/>
</dbReference>
<gene>
    <name evidence="5" type="ORF">Lalb_Chr17g0339661</name>
</gene>
<feature type="domain" description="Transcription factor MYC/MYB N-terminal" evidence="4">
    <location>
        <begin position="19"/>
        <end position="131"/>
    </location>
</feature>
<comment type="caution">
    <text evidence="5">The sequence shown here is derived from an EMBL/GenBank/DDBJ whole genome shotgun (WGS) entry which is preliminary data.</text>
</comment>
<keyword evidence="3" id="KW-0804">Transcription</keyword>
<evidence type="ECO:0000256" key="1">
    <source>
        <dbReference type="ARBA" id="ARBA00023015"/>
    </source>
</evidence>
<sequence>MITLGCDSPKHEKMQKNLSTQLGVSVRSIQWSYGIFWASSTTQQGLLEWKDGYYNGDIKTRKTIQSMIEIKGDEIGLQRSEQLRELYKFLLVGESDSQTRRPSDALSPEDLSDSEWYYLVCMSFVFNPNSRVRLPTSTLLRLY</sequence>
<evidence type="ECO:0000259" key="4">
    <source>
        <dbReference type="Pfam" id="PF14215"/>
    </source>
</evidence>
<dbReference type="AlphaFoldDB" id="A0A6A4P274"/>
<name>A0A6A4P274_LUPAL</name>
<keyword evidence="1" id="KW-0805">Transcription regulation</keyword>
<keyword evidence="2" id="KW-0010">Activator</keyword>
<dbReference type="PANTHER" id="PTHR46266">
    <property type="entry name" value="TRANSCRIPTION FACTOR TT8"/>
    <property type="match status" value="1"/>
</dbReference>
<dbReference type="Pfam" id="PF14215">
    <property type="entry name" value="bHLH-MYC_N"/>
    <property type="match status" value="1"/>
</dbReference>